<dbReference type="CDD" id="cd00845">
    <property type="entry name" value="MPP_UshA_N_like"/>
    <property type="match status" value="1"/>
</dbReference>
<comment type="caution">
    <text evidence="2">The sequence shown here is derived from an EMBL/GenBank/DDBJ whole genome shotgun (WGS) entry which is preliminary data.</text>
</comment>
<dbReference type="PANTHER" id="PTHR11575">
    <property type="entry name" value="5'-NUCLEOTIDASE-RELATED"/>
    <property type="match status" value="1"/>
</dbReference>
<protein>
    <submittedName>
        <fullName evidence="2">2',3'-cyclic-nucleotide 2'-phosphodiesterase (5'-nucleotidase family)</fullName>
    </submittedName>
</protein>
<sequence>MARLHLFHTNDFHGKLTDEKAAILKAHIERLAAGEPYVLLDAGDAVSAGNLGFNPLGEPLLARMSALGYDAMTMGNRETHPSLAVVRTKLSKAGFPVLCANGYAKNAAGNVPFLPSVLLERGGRRIGVFGVTVPMATPQKVDAALWDNLFAPPIETAKQLAAELRPQCDLLIALTHIGIAQDRKLAEAVPELDLLIGGHTHVVLEQPEVVNGVPIVQAGSHARYLGHVIFEDGNVTGELISL</sequence>
<evidence type="ECO:0000259" key="1">
    <source>
        <dbReference type="Pfam" id="PF00149"/>
    </source>
</evidence>
<reference evidence="2 3" key="1">
    <citation type="submission" date="2020-08" db="EMBL/GenBank/DDBJ databases">
        <title>Genomic Encyclopedia of Type Strains, Phase IV (KMG-IV): sequencing the most valuable type-strain genomes for metagenomic binning, comparative biology and taxonomic classification.</title>
        <authorList>
            <person name="Goeker M."/>
        </authorList>
    </citation>
    <scope>NUCLEOTIDE SEQUENCE [LARGE SCALE GENOMIC DNA]</scope>
    <source>
        <strain evidence="2 3">DSM 23562</strain>
    </source>
</reference>
<dbReference type="PANTHER" id="PTHR11575:SF24">
    <property type="entry name" value="5'-NUCLEOTIDASE"/>
    <property type="match status" value="1"/>
</dbReference>
<dbReference type="AlphaFoldDB" id="A0A7W9W5E0"/>
<organism evidence="2 3">
    <name type="scientific">Armatimonas rosea</name>
    <dbReference type="NCBI Taxonomy" id="685828"/>
    <lineage>
        <taxon>Bacteria</taxon>
        <taxon>Bacillati</taxon>
        <taxon>Armatimonadota</taxon>
        <taxon>Armatimonadia</taxon>
        <taxon>Armatimonadales</taxon>
        <taxon>Armatimonadaceae</taxon>
        <taxon>Armatimonas</taxon>
    </lineage>
</organism>
<dbReference type="Pfam" id="PF00149">
    <property type="entry name" value="Metallophos"/>
    <property type="match status" value="1"/>
</dbReference>
<dbReference type="InterPro" id="IPR006179">
    <property type="entry name" value="5_nucleotidase/apyrase"/>
</dbReference>
<dbReference type="Gene3D" id="3.60.21.10">
    <property type="match status" value="1"/>
</dbReference>
<dbReference type="GO" id="GO:0030288">
    <property type="term" value="C:outer membrane-bounded periplasmic space"/>
    <property type="evidence" value="ECO:0007669"/>
    <property type="project" value="TreeGrafter"/>
</dbReference>
<dbReference type="GO" id="GO:0009166">
    <property type="term" value="P:nucleotide catabolic process"/>
    <property type="evidence" value="ECO:0007669"/>
    <property type="project" value="InterPro"/>
</dbReference>
<feature type="domain" description="Calcineurin-like phosphoesterase" evidence="1">
    <location>
        <begin position="6"/>
        <end position="202"/>
    </location>
</feature>
<dbReference type="EMBL" id="JACHGW010000002">
    <property type="protein sequence ID" value="MBB6050344.1"/>
    <property type="molecule type" value="Genomic_DNA"/>
</dbReference>
<dbReference type="InterPro" id="IPR029052">
    <property type="entry name" value="Metallo-depent_PP-like"/>
</dbReference>
<evidence type="ECO:0000313" key="3">
    <source>
        <dbReference type="Proteomes" id="UP000520814"/>
    </source>
</evidence>
<dbReference type="Proteomes" id="UP000520814">
    <property type="component" value="Unassembled WGS sequence"/>
</dbReference>
<accession>A0A7W9W5E0</accession>
<dbReference type="GO" id="GO:0016787">
    <property type="term" value="F:hydrolase activity"/>
    <property type="evidence" value="ECO:0007669"/>
    <property type="project" value="InterPro"/>
</dbReference>
<dbReference type="SUPFAM" id="SSF56300">
    <property type="entry name" value="Metallo-dependent phosphatases"/>
    <property type="match status" value="1"/>
</dbReference>
<name>A0A7W9W5E0_ARMRO</name>
<keyword evidence="3" id="KW-1185">Reference proteome</keyword>
<dbReference type="PRINTS" id="PR01607">
    <property type="entry name" value="APYRASEFAMLY"/>
</dbReference>
<dbReference type="RefSeq" id="WP_184195128.1">
    <property type="nucleotide sequence ID" value="NZ_JACHGW010000002.1"/>
</dbReference>
<dbReference type="InterPro" id="IPR004843">
    <property type="entry name" value="Calcineurin-like_PHP"/>
</dbReference>
<proteinExistence type="predicted"/>
<evidence type="ECO:0000313" key="2">
    <source>
        <dbReference type="EMBL" id="MBB6050344.1"/>
    </source>
</evidence>
<gene>
    <name evidence="2" type="ORF">HNQ39_002135</name>
</gene>